<dbReference type="AlphaFoldDB" id="A0A7S2BG08"/>
<reference evidence="2" key="1">
    <citation type="submission" date="2021-01" db="EMBL/GenBank/DDBJ databases">
        <authorList>
            <person name="Corre E."/>
            <person name="Pelletier E."/>
            <person name="Niang G."/>
            <person name="Scheremetjew M."/>
            <person name="Finn R."/>
            <person name="Kale V."/>
            <person name="Holt S."/>
            <person name="Cochrane G."/>
            <person name="Meng A."/>
            <person name="Brown T."/>
            <person name="Cohen L."/>
        </authorList>
    </citation>
    <scope>NUCLEOTIDE SEQUENCE</scope>
    <source>
        <strain evidence="2">CCMP2222</strain>
    </source>
</reference>
<feature type="compositionally biased region" description="Basic and acidic residues" evidence="1">
    <location>
        <begin position="186"/>
        <end position="198"/>
    </location>
</feature>
<gene>
    <name evidence="2" type="ORF">AAND1436_LOCUS10819</name>
</gene>
<feature type="compositionally biased region" description="Low complexity" evidence="1">
    <location>
        <begin position="166"/>
        <end position="179"/>
    </location>
</feature>
<evidence type="ECO:0000313" key="2">
    <source>
        <dbReference type="EMBL" id="CAD9395585.1"/>
    </source>
</evidence>
<organism evidence="2">
    <name type="scientific">Alexandrium andersonii</name>
    <dbReference type="NCBI Taxonomy" id="327968"/>
    <lineage>
        <taxon>Eukaryota</taxon>
        <taxon>Sar</taxon>
        <taxon>Alveolata</taxon>
        <taxon>Dinophyceae</taxon>
        <taxon>Gonyaulacales</taxon>
        <taxon>Pyrocystaceae</taxon>
        <taxon>Alexandrium</taxon>
    </lineage>
</organism>
<protein>
    <submittedName>
        <fullName evidence="2">Uncharacterized protein</fullName>
    </submittedName>
</protein>
<proteinExistence type="predicted"/>
<feature type="compositionally biased region" description="Low complexity" evidence="1">
    <location>
        <begin position="125"/>
        <end position="142"/>
    </location>
</feature>
<accession>A0A7S2BG08</accession>
<evidence type="ECO:0000256" key="1">
    <source>
        <dbReference type="SAM" id="MobiDB-lite"/>
    </source>
</evidence>
<name>A0A7S2BG08_9DINO</name>
<dbReference type="EMBL" id="HBGQ01021852">
    <property type="protein sequence ID" value="CAD9395585.1"/>
    <property type="molecule type" value="Transcribed_RNA"/>
</dbReference>
<sequence>MARAAPPLSFFVQGVKFIVNDVSQLKYILSQAVEVLQPPLREVPCNASGTKGLLDVSIDLLQLISDDTGKHYPCLRDAAYHNRKRMSTATYKKIMAMHTASVELRHFTSSGAKDLIDSLKRDLTAAPTSSVGSSPGVPAAPAQGPCDLGTEPVLGSPRASNDTNMGSTRSPSSSPAPGRRLGRHASVHEGLDTDGMRRTMDWLTELKKSLEKAEGDTLSRLQAEGLWSGRGDEHTPV</sequence>
<feature type="region of interest" description="Disordered" evidence="1">
    <location>
        <begin position="212"/>
        <end position="237"/>
    </location>
</feature>
<feature type="region of interest" description="Disordered" evidence="1">
    <location>
        <begin position="125"/>
        <end position="198"/>
    </location>
</feature>